<dbReference type="STRING" id="1834191.A5886_000575"/>
<keyword evidence="4 6" id="KW-1133">Transmembrane helix</keyword>
<dbReference type="InterPro" id="IPR010343">
    <property type="entry name" value="ArAE_1"/>
</dbReference>
<evidence type="ECO:0000313" key="7">
    <source>
        <dbReference type="EMBL" id="OTN75505.1"/>
    </source>
</evidence>
<evidence type="ECO:0000256" key="3">
    <source>
        <dbReference type="ARBA" id="ARBA00022692"/>
    </source>
</evidence>
<accession>A0A242A390</accession>
<dbReference type="RefSeq" id="WP_086273555.1">
    <property type="nucleotide sequence ID" value="NZ_NGKU01000001.1"/>
</dbReference>
<dbReference type="GO" id="GO:0005886">
    <property type="term" value="C:plasma membrane"/>
    <property type="evidence" value="ECO:0007669"/>
    <property type="project" value="UniProtKB-SubCell"/>
</dbReference>
<keyword evidence="2" id="KW-1003">Cell membrane</keyword>
<evidence type="ECO:0000256" key="1">
    <source>
        <dbReference type="ARBA" id="ARBA00004651"/>
    </source>
</evidence>
<reference evidence="7 8" key="1">
    <citation type="submission" date="2017-05" db="EMBL/GenBank/DDBJ databases">
        <title>The Genome Sequence of Enterococcus sp. 8G7_MSG3316.</title>
        <authorList>
            <consortium name="The Broad Institute Genomics Platform"/>
            <consortium name="The Broad Institute Genomic Center for Infectious Diseases"/>
            <person name="Earl A."/>
            <person name="Manson A."/>
            <person name="Schwartman J."/>
            <person name="Gilmore M."/>
            <person name="Abouelleil A."/>
            <person name="Cao P."/>
            <person name="Chapman S."/>
            <person name="Cusick C."/>
            <person name="Shea T."/>
            <person name="Young S."/>
            <person name="Neafsey D."/>
            <person name="Nusbaum C."/>
            <person name="Birren B."/>
        </authorList>
    </citation>
    <scope>NUCLEOTIDE SEQUENCE [LARGE SCALE GENOMIC DNA]</scope>
    <source>
        <strain evidence="7 8">8G7_MSG3316</strain>
    </source>
</reference>
<dbReference type="Proteomes" id="UP000195043">
    <property type="component" value="Unassembled WGS sequence"/>
</dbReference>
<dbReference type="Pfam" id="PF06081">
    <property type="entry name" value="ArAE_1"/>
    <property type="match status" value="1"/>
</dbReference>
<feature type="transmembrane region" description="Helical" evidence="6">
    <location>
        <begin position="12"/>
        <end position="29"/>
    </location>
</feature>
<feature type="transmembrane region" description="Helical" evidence="6">
    <location>
        <begin position="60"/>
        <end position="79"/>
    </location>
</feature>
<dbReference type="PANTHER" id="PTHR40064:SF1">
    <property type="entry name" value="MEMBRANE PROTEIN"/>
    <property type="match status" value="1"/>
</dbReference>
<dbReference type="OrthoDB" id="1653617at2"/>
<dbReference type="AlphaFoldDB" id="A0A242A390"/>
<evidence type="ECO:0000256" key="4">
    <source>
        <dbReference type="ARBA" id="ARBA00022989"/>
    </source>
</evidence>
<evidence type="ECO:0000256" key="5">
    <source>
        <dbReference type="ARBA" id="ARBA00023136"/>
    </source>
</evidence>
<feature type="transmembrane region" description="Helical" evidence="6">
    <location>
        <begin position="110"/>
        <end position="128"/>
    </location>
</feature>
<feature type="transmembrane region" description="Helical" evidence="6">
    <location>
        <begin position="85"/>
        <end position="103"/>
    </location>
</feature>
<dbReference type="PANTHER" id="PTHR40064">
    <property type="entry name" value="MEMBRANE PROTEIN-RELATED"/>
    <property type="match status" value="1"/>
</dbReference>
<comment type="subcellular location">
    <subcellularLocation>
        <location evidence="1">Cell membrane</location>
        <topology evidence="1">Multi-pass membrane protein</topology>
    </subcellularLocation>
</comment>
<evidence type="ECO:0000256" key="2">
    <source>
        <dbReference type="ARBA" id="ARBA00022475"/>
    </source>
</evidence>
<dbReference type="EMBL" id="NGKU01000001">
    <property type="protein sequence ID" value="OTN75505.1"/>
    <property type="molecule type" value="Genomic_DNA"/>
</dbReference>
<feature type="transmembrane region" description="Helical" evidence="6">
    <location>
        <begin position="134"/>
        <end position="155"/>
    </location>
</feature>
<evidence type="ECO:0000256" key="6">
    <source>
        <dbReference type="SAM" id="Phobius"/>
    </source>
</evidence>
<comment type="caution">
    <text evidence="7">The sequence shown here is derived from an EMBL/GenBank/DDBJ whole genome shotgun (WGS) entry which is preliminary data.</text>
</comment>
<evidence type="ECO:0008006" key="9">
    <source>
        <dbReference type="Google" id="ProtNLM"/>
    </source>
</evidence>
<protein>
    <recommendedName>
        <fullName evidence="9">Aromatic acid exporter family member 1</fullName>
    </recommendedName>
</protein>
<keyword evidence="8" id="KW-1185">Reference proteome</keyword>
<keyword evidence="3 6" id="KW-0812">Transmembrane</keyword>
<evidence type="ECO:0000313" key="8">
    <source>
        <dbReference type="Proteomes" id="UP000195043"/>
    </source>
</evidence>
<dbReference type="InterPro" id="IPR052984">
    <property type="entry name" value="UPF0421"/>
</dbReference>
<organism evidence="7 8">
    <name type="scientific">Candidatus Enterococcus testudinis</name>
    <dbReference type="NCBI Taxonomy" id="1834191"/>
    <lineage>
        <taxon>Bacteria</taxon>
        <taxon>Bacillati</taxon>
        <taxon>Bacillota</taxon>
        <taxon>Bacilli</taxon>
        <taxon>Lactobacillales</taxon>
        <taxon>Enterococcaceae</taxon>
        <taxon>Enterococcus</taxon>
    </lineage>
</organism>
<keyword evidence="5 6" id="KW-0472">Membrane</keyword>
<gene>
    <name evidence="7" type="ORF">A5886_000575</name>
</gene>
<proteinExistence type="predicted"/>
<sequence length="166" mass="18576">MTIFGLRFGLRNVKTGISVFICILISFLLQRETYVVSTITAVFTLREDHQNTLKYGKHRIAGNTFGALASVICIAIFKYFGFTPIVQIIAIPLVIMCMIALLVKFDYNEGTVGACATLLTILFMVPHTESYGYAFNRVIDSFIGMGVAILVNRFLPVYQRNTTDNK</sequence>
<name>A0A242A390_9ENTE</name>